<evidence type="ECO:0000313" key="3">
    <source>
        <dbReference type="EMBL" id="KRZ43936.1"/>
    </source>
</evidence>
<organism evidence="2 6">
    <name type="scientific">Trichinella pseudospiralis</name>
    <name type="common">Parasitic roundworm</name>
    <dbReference type="NCBI Taxonomy" id="6337"/>
    <lineage>
        <taxon>Eukaryota</taxon>
        <taxon>Metazoa</taxon>
        <taxon>Ecdysozoa</taxon>
        <taxon>Nematoda</taxon>
        <taxon>Enoplea</taxon>
        <taxon>Dorylaimia</taxon>
        <taxon>Trichinellida</taxon>
        <taxon>Trichinellidae</taxon>
        <taxon>Trichinella</taxon>
    </lineage>
</organism>
<evidence type="ECO:0000313" key="6">
    <source>
        <dbReference type="Proteomes" id="UP000054995"/>
    </source>
</evidence>
<dbReference type="OrthoDB" id="5917495at2759"/>
<protein>
    <submittedName>
        <fullName evidence="2">Uncharacterized protein</fullName>
    </submittedName>
</protein>
<dbReference type="Proteomes" id="UP000054995">
    <property type="component" value="Unassembled WGS sequence"/>
</dbReference>
<dbReference type="Proteomes" id="UP000054632">
    <property type="component" value="Unassembled WGS sequence"/>
</dbReference>
<proteinExistence type="predicted"/>
<evidence type="ECO:0000313" key="1">
    <source>
        <dbReference type="EMBL" id="KRY77668.1"/>
    </source>
</evidence>
<dbReference type="EMBL" id="JYDT01000008">
    <property type="protein sequence ID" value="KRY92296.1"/>
    <property type="molecule type" value="Genomic_DNA"/>
</dbReference>
<dbReference type="Proteomes" id="UP000054826">
    <property type="component" value="Unassembled WGS sequence"/>
</dbReference>
<dbReference type="AlphaFoldDB" id="A0A0V1G1S7"/>
<keyword evidence="6" id="KW-1185">Reference proteome</keyword>
<name>A0A0V1G1S7_TRIPS</name>
<dbReference type="EMBL" id="JYDV01000008">
    <property type="protein sequence ID" value="KRZ43936.1"/>
    <property type="molecule type" value="Genomic_DNA"/>
</dbReference>
<reference evidence="4 5" key="1">
    <citation type="submission" date="2015-01" db="EMBL/GenBank/DDBJ databases">
        <title>Evolution of Trichinella species and genotypes.</title>
        <authorList>
            <person name="Korhonen P.K."/>
            <person name="Edoardo P."/>
            <person name="Giuseppe L.R."/>
            <person name="Gasser R.B."/>
        </authorList>
    </citation>
    <scope>NUCLEOTIDE SEQUENCE [LARGE SCALE GENOMIC DNA]</scope>
    <source>
        <strain evidence="1">ISS13</strain>
        <strain evidence="3">ISS176</strain>
        <strain evidence="2">ISS470</strain>
    </source>
</reference>
<comment type="caution">
    <text evidence="2">The sequence shown here is derived from an EMBL/GenBank/DDBJ whole genome shotgun (WGS) entry which is preliminary data.</text>
</comment>
<evidence type="ECO:0000313" key="2">
    <source>
        <dbReference type="EMBL" id="KRY92296.1"/>
    </source>
</evidence>
<dbReference type="EMBL" id="JYDR01000006">
    <property type="protein sequence ID" value="KRY77668.1"/>
    <property type="molecule type" value="Genomic_DNA"/>
</dbReference>
<gene>
    <name evidence="1" type="ORF">T4A_5926</name>
    <name evidence="3" type="ORF">T4C_115</name>
    <name evidence="2" type="ORF">T4D_3856</name>
</gene>
<accession>A0A0V1G1S7</accession>
<sequence length="66" mass="7939">MVVKILSRDLEIYMNYLKKLREDFKVRFENLEKTTVPDWMIAPFDTEIENADMEFSLQEDHADLRG</sequence>
<evidence type="ECO:0000313" key="4">
    <source>
        <dbReference type="Proteomes" id="UP000054632"/>
    </source>
</evidence>
<evidence type="ECO:0000313" key="5">
    <source>
        <dbReference type="Proteomes" id="UP000054826"/>
    </source>
</evidence>